<keyword evidence="1" id="KW-0489">Methyltransferase</keyword>
<keyword evidence="1" id="KW-0479">Metal-binding</keyword>
<dbReference type="InterPro" id="IPR039044">
    <property type="entry name" value="Trm13"/>
</dbReference>
<keyword evidence="5" id="KW-1185">Reference proteome</keyword>
<sequence>MSVKQPKTDNETNISEKEKEVIMKKEGWSIANAQITVLPGQLKYTTDKSTLFGNLRDIAAGIDGVNESQNPSTSALESNKNNIDESKQNSDCKSSGEGCFELDSMFDILNMVVNTVLDQLGSDAKYENAIRNFRGEKFRIKDYILTENSCDTSTEGENENKNKTIVDIDAILEQEILTHSSLDDQKKNKSNLKHVAQQASLLGHLRSGNLLSEQEPFTYLEFGAGKGELSKYVIDAIKRPNVDNNSQFVLLDRKNFRRKTDNSIVVNFSNAENTNEDGVVSNDNKVAEAEVDLSKNSSPELKMSRIQIDIRDLRLAKLPQVLENTDVKKPQFVEVVAYSKHLCGAATDLALKSLKNFVDEGGKVRGVVFALCCHHCCKYSSFINQRYLSDSFLASKDHHDDVDHSEFNHKLYDIINFISSISSWAICGFQTRGENNASQTNKKDAAQQLKADNVPAESTGSTTSNSSATSLVNNSAVGNRSKQLDRLGQLLSIENKTNLGKMCKRFFDLGRLNYVKTAFDFKTVKLVQYVGKELSLENIALVCY</sequence>
<dbReference type="OrthoDB" id="258806at2759"/>
<name>A0A1R1PUI6_ZANCU</name>
<comment type="catalytic activity">
    <reaction evidence="1">
        <text>cytidine(4) in tRNA(Gly)(GCC) + S-adenosyl-L-methionine = 2'-O-methylcytidine(4) in tRNA(Gly)(GCC) + S-adenosyl-L-homocysteine + H(+)</text>
        <dbReference type="Rhea" id="RHEA:43192"/>
        <dbReference type="Rhea" id="RHEA-COMP:10399"/>
        <dbReference type="Rhea" id="RHEA-COMP:10400"/>
        <dbReference type="ChEBI" id="CHEBI:15378"/>
        <dbReference type="ChEBI" id="CHEBI:57856"/>
        <dbReference type="ChEBI" id="CHEBI:59789"/>
        <dbReference type="ChEBI" id="CHEBI:74495"/>
        <dbReference type="ChEBI" id="CHEBI:82748"/>
        <dbReference type="EC" id="2.1.1.225"/>
    </reaction>
</comment>
<keyword evidence="1" id="KW-0862">Zinc</keyword>
<proteinExistence type="inferred from homology"/>
<comment type="function">
    <text evidence="1">tRNA methylase which 2'-O-methylates cytidine(4) in tRNA(Pro) and tRNA(Gly)(GCC), and adenosine(4) in tRNA(His).</text>
</comment>
<keyword evidence="1" id="KW-0863">Zinc-finger</keyword>
<keyword evidence="1" id="KW-0808">Transferase</keyword>
<comment type="similarity">
    <text evidence="1">Belongs to the methyltransferase TRM13 family.</text>
</comment>
<dbReference type="AlphaFoldDB" id="A0A1R1PUI6"/>
<comment type="caution">
    <text evidence="4">The sequence shown here is derived from an EMBL/GenBank/DDBJ whole genome shotgun (WGS) entry which is preliminary data.</text>
</comment>
<dbReference type="InterPro" id="IPR007871">
    <property type="entry name" value="Methyltransferase_TRM13"/>
</dbReference>
<organism evidence="4 5">
    <name type="scientific">Zancudomyces culisetae</name>
    <name type="common">Gut fungus</name>
    <name type="synonym">Smittium culisetae</name>
    <dbReference type="NCBI Taxonomy" id="1213189"/>
    <lineage>
        <taxon>Eukaryota</taxon>
        <taxon>Fungi</taxon>
        <taxon>Fungi incertae sedis</taxon>
        <taxon>Zoopagomycota</taxon>
        <taxon>Kickxellomycotina</taxon>
        <taxon>Harpellomycetes</taxon>
        <taxon>Harpellales</taxon>
        <taxon>Legeriomycetaceae</taxon>
        <taxon>Zancudomyces</taxon>
    </lineage>
</organism>
<feature type="compositionally biased region" description="Low complexity" evidence="2">
    <location>
        <begin position="458"/>
        <end position="472"/>
    </location>
</feature>
<dbReference type="GO" id="GO:0008270">
    <property type="term" value="F:zinc ion binding"/>
    <property type="evidence" value="ECO:0007669"/>
    <property type="project" value="UniProtKB-KW"/>
</dbReference>
<feature type="region of interest" description="Disordered" evidence="2">
    <location>
        <begin position="437"/>
        <end position="472"/>
    </location>
</feature>
<feature type="region of interest" description="Disordered" evidence="2">
    <location>
        <begin position="64"/>
        <end position="95"/>
    </location>
</feature>
<keyword evidence="1" id="KW-0949">S-adenosyl-L-methionine</keyword>
<evidence type="ECO:0000313" key="4">
    <source>
        <dbReference type="EMBL" id="OMH84628.1"/>
    </source>
</evidence>
<evidence type="ECO:0000259" key="3">
    <source>
        <dbReference type="Pfam" id="PF05206"/>
    </source>
</evidence>
<dbReference type="EC" id="2.1.1.225" evidence="1"/>
<evidence type="ECO:0000256" key="1">
    <source>
        <dbReference type="RuleBase" id="RU367103"/>
    </source>
</evidence>
<protein>
    <recommendedName>
        <fullName evidence="1">tRNA:m(4)X modification enzyme TRM13</fullName>
        <ecNumber evidence="1">2.1.1.225</ecNumber>
    </recommendedName>
</protein>
<keyword evidence="1" id="KW-0819">tRNA processing</keyword>
<dbReference type="GO" id="GO:0030488">
    <property type="term" value="P:tRNA methylation"/>
    <property type="evidence" value="ECO:0007669"/>
    <property type="project" value="InterPro"/>
</dbReference>
<dbReference type="Pfam" id="PF05206">
    <property type="entry name" value="TRM13"/>
    <property type="match status" value="1"/>
</dbReference>
<feature type="domain" description="Methyltransferase TRM13" evidence="3">
    <location>
        <begin position="197"/>
        <end position="543"/>
    </location>
</feature>
<evidence type="ECO:0000313" key="5">
    <source>
        <dbReference type="Proteomes" id="UP000188320"/>
    </source>
</evidence>
<dbReference type="PANTHER" id="PTHR12998">
    <property type="entry name" value="TRNA:M(4)X MODIFICATION ENZYME TRM13 HOMOLOG"/>
    <property type="match status" value="1"/>
</dbReference>
<reference evidence="5" key="1">
    <citation type="submission" date="2017-01" db="EMBL/GenBank/DDBJ databases">
        <authorList>
            <person name="Wang Y."/>
            <person name="White M."/>
            <person name="Kvist S."/>
            <person name="Moncalvo J.-M."/>
        </authorList>
    </citation>
    <scope>NUCLEOTIDE SEQUENCE [LARGE SCALE GENOMIC DNA]</scope>
    <source>
        <strain evidence="5">COL-18-3</strain>
    </source>
</reference>
<evidence type="ECO:0000256" key="2">
    <source>
        <dbReference type="SAM" id="MobiDB-lite"/>
    </source>
</evidence>
<comment type="catalytic activity">
    <reaction evidence="1">
        <text>cytidine(4) in tRNA(Pro) + S-adenosyl-L-methionine = 2'-O-methylcytidine(4) in tRNA(Pro) + S-adenosyl-L-homocysteine + H(+)</text>
        <dbReference type="Rhea" id="RHEA:32767"/>
        <dbReference type="Rhea" id="RHEA-COMP:10397"/>
        <dbReference type="Rhea" id="RHEA-COMP:10398"/>
        <dbReference type="ChEBI" id="CHEBI:15378"/>
        <dbReference type="ChEBI" id="CHEBI:57856"/>
        <dbReference type="ChEBI" id="CHEBI:59789"/>
        <dbReference type="ChEBI" id="CHEBI:74495"/>
        <dbReference type="ChEBI" id="CHEBI:82748"/>
        <dbReference type="EC" id="2.1.1.225"/>
    </reaction>
</comment>
<accession>A0A1R1PUI6</accession>
<gene>
    <name evidence="4" type="ORF">AX774_g1840</name>
</gene>
<dbReference type="Proteomes" id="UP000188320">
    <property type="component" value="Unassembled WGS sequence"/>
</dbReference>
<feature type="compositionally biased region" description="Polar residues" evidence="2">
    <location>
        <begin position="66"/>
        <end position="81"/>
    </location>
</feature>
<dbReference type="PANTHER" id="PTHR12998:SF0">
    <property type="entry name" value="TRNA:M(4)X MODIFICATION ENZYME TRM13 HOMOLOG"/>
    <property type="match status" value="1"/>
</dbReference>
<dbReference type="GO" id="GO:0106050">
    <property type="term" value="F:tRNA 2'-O-methyltransferase activity"/>
    <property type="evidence" value="ECO:0007669"/>
    <property type="project" value="UniProtKB-UniRule"/>
</dbReference>
<comment type="catalytic activity">
    <reaction evidence="1">
        <text>adenosine(4) in tRNA(His) + S-adenosyl-L-methionine = 2'-O-methyladenosine(4) in tRNA(His) + S-adenosyl-L-homocysteine + H(+)</text>
        <dbReference type="Rhea" id="RHEA:43196"/>
        <dbReference type="Rhea" id="RHEA-COMP:10401"/>
        <dbReference type="Rhea" id="RHEA-COMP:10402"/>
        <dbReference type="ChEBI" id="CHEBI:15378"/>
        <dbReference type="ChEBI" id="CHEBI:57856"/>
        <dbReference type="ChEBI" id="CHEBI:59789"/>
        <dbReference type="ChEBI" id="CHEBI:74411"/>
        <dbReference type="ChEBI" id="CHEBI:74477"/>
        <dbReference type="EC" id="2.1.1.225"/>
    </reaction>
</comment>
<dbReference type="EMBL" id="LSSK01000169">
    <property type="protein sequence ID" value="OMH84628.1"/>
    <property type="molecule type" value="Genomic_DNA"/>
</dbReference>